<sequence length="72" mass="8274">MTKERREDIPFGRALEEPWQLSVDRRSVCLSLTGEDIRVSVDYAAAEFDQIIEHLTVLRAQMKPGLPPAKRH</sequence>
<protein>
    <submittedName>
        <fullName evidence="1">Uncharacterized protein</fullName>
    </submittedName>
</protein>
<evidence type="ECO:0000313" key="1">
    <source>
        <dbReference type="EMBL" id="GEP55407.1"/>
    </source>
</evidence>
<dbReference type="OrthoDB" id="7384161at2"/>
<dbReference type="AlphaFoldDB" id="A0A512N8V9"/>
<comment type="caution">
    <text evidence="1">The sequence shown here is derived from an EMBL/GenBank/DDBJ whole genome shotgun (WGS) entry which is preliminary data.</text>
</comment>
<reference evidence="1 2" key="1">
    <citation type="submission" date="2019-07" db="EMBL/GenBank/DDBJ databases">
        <title>Whole genome shotgun sequence of Reyranella soli NBRC 108950.</title>
        <authorList>
            <person name="Hosoyama A."/>
            <person name="Uohara A."/>
            <person name="Ohji S."/>
            <person name="Ichikawa N."/>
        </authorList>
    </citation>
    <scope>NUCLEOTIDE SEQUENCE [LARGE SCALE GENOMIC DNA]</scope>
    <source>
        <strain evidence="1 2">NBRC 108950</strain>
    </source>
</reference>
<proteinExistence type="predicted"/>
<organism evidence="1 2">
    <name type="scientific">Reyranella soli</name>
    <dbReference type="NCBI Taxonomy" id="1230389"/>
    <lineage>
        <taxon>Bacteria</taxon>
        <taxon>Pseudomonadati</taxon>
        <taxon>Pseudomonadota</taxon>
        <taxon>Alphaproteobacteria</taxon>
        <taxon>Hyphomicrobiales</taxon>
        <taxon>Reyranellaceae</taxon>
        <taxon>Reyranella</taxon>
    </lineage>
</organism>
<accession>A0A512N8V9</accession>
<name>A0A512N8V9_9HYPH</name>
<dbReference type="RefSeq" id="WP_147149490.1">
    <property type="nucleotide sequence ID" value="NZ_BKAJ01000037.1"/>
</dbReference>
<keyword evidence="2" id="KW-1185">Reference proteome</keyword>
<dbReference type="EMBL" id="BKAJ01000037">
    <property type="protein sequence ID" value="GEP55407.1"/>
    <property type="molecule type" value="Genomic_DNA"/>
</dbReference>
<dbReference type="Proteomes" id="UP000321058">
    <property type="component" value="Unassembled WGS sequence"/>
</dbReference>
<gene>
    <name evidence="1" type="ORF">RSO01_25730</name>
</gene>
<evidence type="ECO:0000313" key="2">
    <source>
        <dbReference type="Proteomes" id="UP000321058"/>
    </source>
</evidence>